<gene>
    <name evidence="1" type="ORF">Patl1_03203</name>
</gene>
<dbReference type="Proteomes" id="UP001164250">
    <property type="component" value="Chromosome 1"/>
</dbReference>
<comment type="caution">
    <text evidence="1">The sequence shown here is derived from an EMBL/GenBank/DDBJ whole genome shotgun (WGS) entry which is preliminary data.</text>
</comment>
<keyword evidence="2" id="KW-1185">Reference proteome</keyword>
<dbReference type="EMBL" id="CM047897">
    <property type="protein sequence ID" value="KAJ0113722.1"/>
    <property type="molecule type" value="Genomic_DNA"/>
</dbReference>
<protein>
    <submittedName>
        <fullName evidence="1">Uncharacterized protein</fullName>
    </submittedName>
</protein>
<sequence>MGLDFGFLEFGLGKCGFRLWTLDFQNKIIIIHILIIN</sequence>
<accession>A0ACC1CDJ2</accession>
<name>A0ACC1CDJ2_9ROSI</name>
<reference evidence="2" key="1">
    <citation type="journal article" date="2023" name="G3 (Bethesda)">
        <title>Genome assembly and association tests identify interacting loci associated with vigor, precocity, and sex in interspecific pistachio rootstocks.</title>
        <authorList>
            <person name="Palmer W."/>
            <person name="Jacygrad E."/>
            <person name="Sagayaradj S."/>
            <person name="Cavanaugh K."/>
            <person name="Han R."/>
            <person name="Bertier L."/>
            <person name="Beede B."/>
            <person name="Kafkas S."/>
            <person name="Golino D."/>
            <person name="Preece J."/>
            <person name="Michelmore R."/>
        </authorList>
    </citation>
    <scope>NUCLEOTIDE SEQUENCE [LARGE SCALE GENOMIC DNA]</scope>
</reference>
<evidence type="ECO:0000313" key="2">
    <source>
        <dbReference type="Proteomes" id="UP001164250"/>
    </source>
</evidence>
<organism evidence="1 2">
    <name type="scientific">Pistacia atlantica</name>
    <dbReference type="NCBI Taxonomy" id="434234"/>
    <lineage>
        <taxon>Eukaryota</taxon>
        <taxon>Viridiplantae</taxon>
        <taxon>Streptophyta</taxon>
        <taxon>Embryophyta</taxon>
        <taxon>Tracheophyta</taxon>
        <taxon>Spermatophyta</taxon>
        <taxon>Magnoliopsida</taxon>
        <taxon>eudicotyledons</taxon>
        <taxon>Gunneridae</taxon>
        <taxon>Pentapetalae</taxon>
        <taxon>rosids</taxon>
        <taxon>malvids</taxon>
        <taxon>Sapindales</taxon>
        <taxon>Anacardiaceae</taxon>
        <taxon>Pistacia</taxon>
    </lineage>
</organism>
<evidence type="ECO:0000313" key="1">
    <source>
        <dbReference type="EMBL" id="KAJ0113722.1"/>
    </source>
</evidence>
<proteinExistence type="predicted"/>